<dbReference type="OrthoDB" id="8897581at2"/>
<evidence type="ECO:0000259" key="1">
    <source>
        <dbReference type="PROSITE" id="PS51352"/>
    </source>
</evidence>
<proteinExistence type="predicted"/>
<evidence type="ECO:0000313" key="3">
    <source>
        <dbReference type="Proteomes" id="UP000306918"/>
    </source>
</evidence>
<feature type="domain" description="Thioredoxin" evidence="1">
    <location>
        <begin position="28"/>
        <end position="174"/>
    </location>
</feature>
<dbReference type="InterPro" id="IPR045494">
    <property type="entry name" value="DUF6436"/>
</dbReference>
<organism evidence="2 3">
    <name type="scientific">Niastella caeni</name>
    <dbReference type="NCBI Taxonomy" id="2569763"/>
    <lineage>
        <taxon>Bacteria</taxon>
        <taxon>Pseudomonadati</taxon>
        <taxon>Bacteroidota</taxon>
        <taxon>Chitinophagia</taxon>
        <taxon>Chitinophagales</taxon>
        <taxon>Chitinophagaceae</taxon>
        <taxon>Niastella</taxon>
    </lineage>
</organism>
<name>A0A4V4H1N9_9BACT</name>
<protein>
    <submittedName>
        <fullName evidence="2">AhpC/TSA family protein</fullName>
    </submittedName>
</protein>
<dbReference type="InterPro" id="IPR013766">
    <property type="entry name" value="Thioredoxin_domain"/>
</dbReference>
<dbReference type="AlphaFoldDB" id="A0A4V4H1N9"/>
<evidence type="ECO:0000313" key="2">
    <source>
        <dbReference type="EMBL" id="THU41276.1"/>
    </source>
</evidence>
<dbReference type="Gene3D" id="3.40.30.10">
    <property type="entry name" value="Glutaredoxin"/>
    <property type="match status" value="1"/>
</dbReference>
<gene>
    <name evidence="2" type="ORF">FAM09_03975</name>
</gene>
<dbReference type="RefSeq" id="WP_136575766.1">
    <property type="nucleotide sequence ID" value="NZ_STFF01000001.1"/>
</dbReference>
<sequence length="198" mass="22854">MRKVAVITWLLVLLTTIVALFWHNEWVYRLPTPVPNNYRRVEPGTAINENNKLPFTTNKPVFLHFFNPDCPCSRFNIPHFKSLVKTYSHQITFAIVPVTRKRITANEILKKFGFAIPVLFDSTLAATCGVYSTPQAVVLDTNRQLYFRGNYNRSRYCTDKKTEYARMAIDKLLHNNAAIIFDQFALKAYGCQLPKCSK</sequence>
<dbReference type="Pfam" id="PF20029">
    <property type="entry name" value="DUF6436"/>
    <property type="match status" value="1"/>
</dbReference>
<dbReference type="PROSITE" id="PS51352">
    <property type="entry name" value="THIOREDOXIN_2"/>
    <property type="match status" value="1"/>
</dbReference>
<dbReference type="EMBL" id="STFF01000001">
    <property type="protein sequence ID" value="THU41276.1"/>
    <property type="molecule type" value="Genomic_DNA"/>
</dbReference>
<accession>A0A4V4H1N9</accession>
<reference evidence="2 3" key="1">
    <citation type="submission" date="2019-04" db="EMBL/GenBank/DDBJ databases">
        <title>Niastella caeni sp. nov., isolated from activated sludge.</title>
        <authorList>
            <person name="Sheng M."/>
        </authorList>
    </citation>
    <scope>NUCLEOTIDE SEQUENCE [LARGE SCALE GENOMIC DNA]</scope>
    <source>
        <strain evidence="2 3">HX-2-15</strain>
    </source>
</reference>
<dbReference type="InterPro" id="IPR036249">
    <property type="entry name" value="Thioredoxin-like_sf"/>
</dbReference>
<keyword evidence="3" id="KW-1185">Reference proteome</keyword>
<comment type="caution">
    <text evidence="2">The sequence shown here is derived from an EMBL/GenBank/DDBJ whole genome shotgun (WGS) entry which is preliminary data.</text>
</comment>
<dbReference type="Proteomes" id="UP000306918">
    <property type="component" value="Unassembled WGS sequence"/>
</dbReference>
<dbReference type="SUPFAM" id="SSF52833">
    <property type="entry name" value="Thioredoxin-like"/>
    <property type="match status" value="1"/>
</dbReference>